<evidence type="ECO:0000313" key="3">
    <source>
        <dbReference type="EMBL" id="KAH7353474.1"/>
    </source>
</evidence>
<dbReference type="OrthoDB" id="443402at2759"/>
<evidence type="ECO:0000313" key="4">
    <source>
        <dbReference type="Proteomes" id="UP000813385"/>
    </source>
</evidence>
<dbReference type="InterPro" id="IPR056884">
    <property type="entry name" value="NPHP3-like_N"/>
</dbReference>
<evidence type="ECO:0000259" key="2">
    <source>
        <dbReference type="Pfam" id="PF24883"/>
    </source>
</evidence>
<name>A0A8K0TDN0_9PEZI</name>
<dbReference type="AlphaFoldDB" id="A0A8K0TDN0"/>
<gene>
    <name evidence="3" type="ORF">B0T11DRAFT_286892</name>
</gene>
<dbReference type="SUPFAM" id="SSF52540">
    <property type="entry name" value="P-loop containing nucleoside triphosphate hydrolases"/>
    <property type="match status" value="1"/>
</dbReference>
<keyword evidence="1" id="KW-0677">Repeat</keyword>
<dbReference type="PANTHER" id="PTHR10039">
    <property type="entry name" value="AMELOGENIN"/>
    <property type="match status" value="1"/>
</dbReference>
<feature type="domain" description="Nephrocystin 3-like N-terminal" evidence="2">
    <location>
        <begin position="309"/>
        <end position="486"/>
    </location>
</feature>
<sequence>MEWHEAIGAASAILTFVSFSYDAIKVFREVLDKGSTAENERSAILAADSRDILHTLGTYTDLDGSHHARQISQLARACQDDGKRLVELLSKLKMSPTGVGSSSKPPRKSVRRAITDTASRAAVAARSVFSRGEINAIEERLRNSSNAIVLRLTALLSERQLASDLKLETIRAETQQQSQDISDQMTSLGEALAKLSVCQPIPPHAPATAAPPDIDSAVSNIAEFQRLSDQVGELLRTSSGPSPEIRILKQLYFTSMYHREDHMKSAEEGTFEWLLEDETVRINSPDMESNDDSEWFYEFEDQNRNENRSRLLDWLRTGHGIFHVVGKAGAGKSTLMKLLLRHHRVQEELQHWAGGNTLLFGHFFFWRAGSKEQNSLEGLFRSILFETLSKSPELLRYVFPEAHRRFSDTVRGDCIEELYFRPEKLKAAAWKLAALSMPDDCKLCLFIDGLDEYGGDGRDKQQHEDLAVMLSQWGISDQVKLLVSSRPEKEFTTAFSNLDQRITLHALTRRDIRFYAYQSLRRHKEYDKIVSHAPRLTRKIVDRAEGVFVWAKFAVDTTRRALRDGLFDLQGLLEELSALPDEMDEIYAGILNDKKSTRERRRACWLLQAVCNADVNDLHPLTVLQIDHWHNPDFPFSFERQQWTKSEAEQKMEEAISRVNGLSGGLVDIYNKHEEQYPFVASLEPFHRTLYDFVFTSKVVAATVQETKATYGDEFYCRIRFTNVWFCCSDIFDDMKMGNNALWNPEITAPCIVHAVLLEYEWTRPLLMRGKKPRNYSWQRASATCTTMMGRLSFPHWAVFTCEMVPGQLVAWANSEKNASYPETLSLLLSAALNKGHRGSFKQLLGRSNPSELVSLSHQSSHCSTNGLCPAEQQVTVWWAFCLGFWADVAYVSNMDELDAETISDFLEAGADCDFHFIFGSGEAKTAVPAPHALLAWPAPVNSQGEAPWRSKLAKLLEATEVTMPSYDAWAHHGITLAGKDRVKDQSQWVVRRQPLGLVKGIRNDDGSVSLKITWTEGFYPRIY</sequence>
<evidence type="ECO:0000256" key="1">
    <source>
        <dbReference type="ARBA" id="ARBA00022737"/>
    </source>
</evidence>
<dbReference type="Gene3D" id="3.40.50.300">
    <property type="entry name" value="P-loop containing nucleotide triphosphate hydrolases"/>
    <property type="match status" value="1"/>
</dbReference>
<organism evidence="3 4">
    <name type="scientific">Plectosphaerella cucumerina</name>
    <dbReference type="NCBI Taxonomy" id="40658"/>
    <lineage>
        <taxon>Eukaryota</taxon>
        <taxon>Fungi</taxon>
        <taxon>Dikarya</taxon>
        <taxon>Ascomycota</taxon>
        <taxon>Pezizomycotina</taxon>
        <taxon>Sordariomycetes</taxon>
        <taxon>Hypocreomycetidae</taxon>
        <taxon>Glomerellales</taxon>
        <taxon>Plectosphaerellaceae</taxon>
        <taxon>Plectosphaerella</taxon>
    </lineage>
</organism>
<keyword evidence="4" id="KW-1185">Reference proteome</keyword>
<dbReference type="EMBL" id="JAGPXD010000005">
    <property type="protein sequence ID" value="KAH7353474.1"/>
    <property type="molecule type" value="Genomic_DNA"/>
</dbReference>
<comment type="caution">
    <text evidence="3">The sequence shown here is derived from an EMBL/GenBank/DDBJ whole genome shotgun (WGS) entry which is preliminary data.</text>
</comment>
<dbReference type="PANTHER" id="PTHR10039:SF5">
    <property type="entry name" value="NACHT DOMAIN-CONTAINING PROTEIN"/>
    <property type="match status" value="1"/>
</dbReference>
<protein>
    <recommendedName>
        <fullName evidence="2">Nephrocystin 3-like N-terminal domain-containing protein</fullName>
    </recommendedName>
</protein>
<dbReference type="InterPro" id="IPR027417">
    <property type="entry name" value="P-loop_NTPase"/>
</dbReference>
<reference evidence="3" key="1">
    <citation type="journal article" date="2021" name="Nat. Commun.">
        <title>Genetic determinants of endophytism in the Arabidopsis root mycobiome.</title>
        <authorList>
            <person name="Mesny F."/>
            <person name="Miyauchi S."/>
            <person name="Thiergart T."/>
            <person name="Pickel B."/>
            <person name="Atanasova L."/>
            <person name="Karlsson M."/>
            <person name="Huettel B."/>
            <person name="Barry K.W."/>
            <person name="Haridas S."/>
            <person name="Chen C."/>
            <person name="Bauer D."/>
            <person name="Andreopoulos W."/>
            <person name="Pangilinan J."/>
            <person name="LaButti K."/>
            <person name="Riley R."/>
            <person name="Lipzen A."/>
            <person name="Clum A."/>
            <person name="Drula E."/>
            <person name="Henrissat B."/>
            <person name="Kohler A."/>
            <person name="Grigoriev I.V."/>
            <person name="Martin F.M."/>
            <person name="Hacquard S."/>
        </authorList>
    </citation>
    <scope>NUCLEOTIDE SEQUENCE</scope>
    <source>
        <strain evidence="3">MPI-CAGE-AT-0016</strain>
    </source>
</reference>
<dbReference type="Pfam" id="PF24883">
    <property type="entry name" value="NPHP3_N"/>
    <property type="match status" value="1"/>
</dbReference>
<dbReference type="Proteomes" id="UP000813385">
    <property type="component" value="Unassembled WGS sequence"/>
</dbReference>
<accession>A0A8K0TDN0</accession>
<proteinExistence type="predicted"/>